<name>E0XUX1_9DELT</name>
<accession>E0XUX1</accession>
<evidence type="ECO:0000313" key="1">
    <source>
        <dbReference type="EMBL" id="ADI18212.1"/>
    </source>
</evidence>
<organism evidence="1">
    <name type="scientific">uncultured delta proteobacterium HF0200_39N20</name>
    <dbReference type="NCBI Taxonomy" id="710833"/>
    <lineage>
        <taxon>Bacteria</taxon>
        <taxon>Deltaproteobacteria</taxon>
        <taxon>environmental samples</taxon>
    </lineage>
</organism>
<sequence length="550" mass="63007">MNLMSNNRFLIRVCVPLLMGLVLYFPGVVYSLEIYTLIGDDCGTDTGLIVGGDERRIYMLNVDGGLSSIDQDDVQLALVYNIHENPIRTVDLSSELGGLLREVKLSDEEQTHFIGWPIKFIDQMIIFFDIDGKTHLVDLEKIKNFSAPERPFNKRNDIANAKPTQFGLGASLSQCKKNDVEEGVKRVEPTRMLGDRIKVDKFFSEYLRGFTALRRFQKKTVFYSKPYLYEKRSRIGIIYTREDYLREITPSLIPFRFQWSSGSPFASQGVYSVGAKEPDYVASVEPQFVLDAKVKSHFMSAAFIGNVLCFSAGNACVMDRRSLYTNYFTKLSSDSNEIYPLFNYLALTGLDYKEYSIAGGFYYPVFGIIGDHRFREITSSQSSPILKVQRTTPESIIRLTYSQTTRKSTSPKEDQEIQLIYSRELSEAAQITSDSAALIDNMLNYFLTTQHYRMKLIFKILDGIDFTINEILFQGKYAEAQGEERYLMEFRHVISSMVVKKQFSDYIALTGQFNHFLRTHDSEVINPNETTNNQDKENNVSFTITVEFLL</sequence>
<protein>
    <submittedName>
        <fullName evidence="1">Uncharacterized protein</fullName>
    </submittedName>
</protein>
<reference evidence="1" key="1">
    <citation type="journal article" date="2011" name="Environ. Microbiol.">
        <title>Time-series analyses of Monterey Bay coastal microbial picoplankton using a 'genome proxy' microarray.</title>
        <authorList>
            <person name="Rich V.I."/>
            <person name="Pham V.D."/>
            <person name="Eppley J."/>
            <person name="Shi Y."/>
            <person name="DeLong E.F."/>
        </authorList>
    </citation>
    <scope>NUCLEOTIDE SEQUENCE</scope>
</reference>
<proteinExistence type="predicted"/>
<dbReference type="AlphaFoldDB" id="E0XUX1"/>
<dbReference type="EMBL" id="GU474883">
    <property type="protein sequence ID" value="ADI18212.1"/>
    <property type="molecule type" value="Genomic_DNA"/>
</dbReference>